<comment type="caution">
    <text evidence="3">The sequence shown here is derived from an EMBL/GenBank/DDBJ whole genome shotgun (WGS) entry which is preliminary data.</text>
</comment>
<dbReference type="CDD" id="cd03443">
    <property type="entry name" value="PaaI_thioesterase"/>
    <property type="match status" value="1"/>
</dbReference>
<dbReference type="GO" id="GO:0005829">
    <property type="term" value="C:cytosol"/>
    <property type="evidence" value="ECO:0007669"/>
    <property type="project" value="TreeGrafter"/>
</dbReference>
<protein>
    <submittedName>
        <fullName evidence="3">Uncharacterized protein (TIGR00369 family)</fullName>
    </submittedName>
</protein>
<keyword evidence="4" id="KW-1185">Reference proteome</keyword>
<dbReference type="GO" id="GO:0061522">
    <property type="term" value="F:1,4-dihydroxy-2-naphthoyl-CoA thioesterase activity"/>
    <property type="evidence" value="ECO:0007669"/>
    <property type="project" value="TreeGrafter"/>
</dbReference>
<dbReference type="Pfam" id="PF03061">
    <property type="entry name" value="4HBT"/>
    <property type="match status" value="1"/>
</dbReference>
<dbReference type="InterPro" id="IPR003736">
    <property type="entry name" value="PAAI_dom"/>
</dbReference>
<accession>A0A4R7AYK0</accession>
<dbReference type="Gene3D" id="3.10.129.10">
    <property type="entry name" value="Hotdog Thioesterase"/>
    <property type="match status" value="1"/>
</dbReference>
<dbReference type="InterPro" id="IPR006683">
    <property type="entry name" value="Thioestr_dom"/>
</dbReference>
<keyword evidence="1" id="KW-0378">Hydrolase</keyword>
<feature type="domain" description="Thioesterase" evidence="2">
    <location>
        <begin position="58"/>
        <end position="127"/>
    </location>
</feature>
<dbReference type="AlphaFoldDB" id="A0A4R7AYK0"/>
<sequence>MSLTAAPANPQVLDVLSRLFVSLPHATTLGMRYVGTVGRKPTLAIDWHDDLVGNPASGVLHGGVITSLVDTTSAVSVAAQLPDFETIATLDLRIDYLKAATPGRAIYCTAECYRLASQVAFTRAVCFHDSADEPIAHGIATFMRESSPVPMVGEAVK</sequence>
<evidence type="ECO:0000256" key="1">
    <source>
        <dbReference type="ARBA" id="ARBA00022801"/>
    </source>
</evidence>
<evidence type="ECO:0000313" key="4">
    <source>
        <dbReference type="Proteomes" id="UP000295611"/>
    </source>
</evidence>
<dbReference type="EMBL" id="SNZP01000018">
    <property type="protein sequence ID" value="TDR71645.1"/>
    <property type="molecule type" value="Genomic_DNA"/>
</dbReference>
<organism evidence="3 4">
    <name type="scientific">Paludibacterium purpuratum</name>
    <dbReference type="NCBI Taxonomy" id="1144873"/>
    <lineage>
        <taxon>Bacteria</taxon>
        <taxon>Pseudomonadati</taxon>
        <taxon>Pseudomonadota</taxon>
        <taxon>Betaproteobacteria</taxon>
        <taxon>Neisseriales</taxon>
        <taxon>Chromobacteriaceae</taxon>
        <taxon>Paludibacterium</taxon>
    </lineage>
</organism>
<dbReference type="Proteomes" id="UP000295611">
    <property type="component" value="Unassembled WGS sequence"/>
</dbReference>
<evidence type="ECO:0000313" key="3">
    <source>
        <dbReference type="EMBL" id="TDR71645.1"/>
    </source>
</evidence>
<proteinExistence type="predicted"/>
<dbReference type="NCBIfam" id="TIGR00369">
    <property type="entry name" value="unchar_dom_1"/>
    <property type="match status" value="1"/>
</dbReference>
<evidence type="ECO:0000259" key="2">
    <source>
        <dbReference type="Pfam" id="PF03061"/>
    </source>
</evidence>
<dbReference type="RefSeq" id="WP_341802668.1">
    <property type="nucleotide sequence ID" value="NZ_SNZP01000018.1"/>
</dbReference>
<gene>
    <name evidence="3" type="ORF">DFP86_11857</name>
</gene>
<dbReference type="PANTHER" id="PTHR43240:SF7">
    <property type="entry name" value="BLR7284 PROTEIN"/>
    <property type="match status" value="1"/>
</dbReference>
<dbReference type="SUPFAM" id="SSF54637">
    <property type="entry name" value="Thioesterase/thiol ester dehydrase-isomerase"/>
    <property type="match status" value="1"/>
</dbReference>
<reference evidence="3 4" key="1">
    <citation type="submission" date="2019-03" db="EMBL/GenBank/DDBJ databases">
        <title>Genomic Encyclopedia of Type Strains, Phase III (KMG-III): the genomes of soil and plant-associated and newly described type strains.</title>
        <authorList>
            <person name="Whitman W."/>
        </authorList>
    </citation>
    <scope>NUCLEOTIDE SEQUENCE [LARGE SCALE GENOMIC DNA]</scope>
    <source>
        <strain evidence="3 4">CECT 8976</strain>
    </source>
</reference>
<dbReference type="PANTHER" id="PTHR43240">
    <property type="entry name" value="1,4-DIHYDROXY-2-NAPHTHOYL-COA THIOESTERASE 1"/>
    <property type="match status" value="1"/>
</dbReference>
<name>A0A4R7AYK0_9NEIS</name>
<dbReference type="InterPro" id="IPR029069">
    <property type="entry name" value="HotDog_dom_sf"/>
</dbReference>